<dbReference type="Pfam" id="PF01098">
    <property type="entry name" value="FTSW_RODA_SPOVE"/>
    <property type="match status" value="1"/>
</dbReference>
<dbReference type="GO" id="GO:0051301">
    <property type="term" value="P:cell division"/>
    <property type="evidence" value="ECO:0007669"/>
    <property type="project" value="InterPro"/>
</dbReference>
<dbReference type="PANTHER" id="PTHR30474">
    <property type="entry name" value="CELL CYCLE PROTEIN"/>
    <property type="match status" value="1"/>
</dbReference>
<sequence>MAVKLRQLIPFFDTTAQDWAAEARILRWLTFLWLFVGLVVMFSASYPVGDADFGDGLYYIKRQALAVLIGMVGFNLLVHAPLRYVLGIADWFLLIFLGVILITLLPGVGTSIGGGARWIAIGPFLLQPSELIKPFLVLQSARIFGQWERLSWTTRITWVSIFCVMLVSILLQPNLSTAALCGITLWLIALAAGLPYIYLWCTAGGGLLLATLSISLREYQRKRIMSFINPWADPSQDGYQLIQSLLAIGSGGTFGTGFGLSQQKMGYLPIQYTDFIFAIFAEEFGLVGSILLLMLLLIYGTLAFLVARKARTTVQRLVAIGIMILMVGQSLLNIGVATGALPTTGLPLPFFSYGGSSMISSLISAALLIRVARESSEAEVVSLPERRLAKPVSTSQPTPNSVNRRSRRKPSSEPQPKASSEPKRLRPRNAP</sequence>
<evidence type="ECO:0000256" key="16">
    <source>
        <dbReference type="ARBA" id="ARBA00049966"/>
    </source>
</evidence>
<gene>
    <name evidence="19" type="ORF">C7B65_16125</name>
</gene>
<evidence type="ECO:0000256" key="5">
    <source>
        <dbReference type="ARBA" id="ARBA00022960"/>
    </source>
</evidence>
<dbReference type="GO" id="GO:0008360">
    <property type="term" value="P:regulation of cell shape"/>
    <property type="evidence" value="ECO:0007669"/>
    <property type="project" value="UniProtKB-KW"/>
</dbReference>
<evidence type="ECO:0000256" key="2">
    <source>
        <dbReference type="ARBA" id="ARBA00022676"/>
    </source>
</evidence>
<feature type="transmembrane region" description="Helical" evidence="18">
    <location>
        <begin position="64"/>
        <end position="84"/>
    </location>
</feature>
<evidence type="ECO:0000256" key="7">
    <source>
        <dbReference type="ARBA" id="ARBA00022989"/>
    </source>
</evidence>
<evidence type="ECO:0000256" key="1">
    <source>
        <dbReference type="ARBA" id="ARBA00004141"/>
    </source>
</evidence>
<dbReference type="GO" id="GO:0032153">
    <property type="term" value="C:cell division site"/>
    <property type="evidence" value="ECO:0007669"/>
    <property type="project" value="TreeGrafter"/>
</dbReference>
<keyword evidence="6" id="KW-0573">Peptidoglycan synthesis</keyword>
<evidence type="ECO:0000256" key="17">
    <source>
        <dbReference type="SAM" id="MobiDB-lite"/>
    </source>
</evidence>
<dbReference type="EMBL" id="PVWG01000019">
    <property type="protein sequence ID" value="PSB18230.1"/>
    <property type="molecule type" value="Genomic_DNA"/>
</dbReference>
<evidence type="ECO:0000256" key="6">
    <source>
        <dbReference type="ARBA" id="ARBA00022984"/>
    </source>
</evidence>
<comment type="catalytic activity">
    <reaction evidence="15">
        <text>[GlcNAc-(1-&gt;4)-Mur2Ac(oyl-L-Ala-gamma-D-Glu-L-Lys-D-Ala-D-Ala)](n)-di-trans,octa-cis-undecaprenyl diphosphate + beta-D-GlcNAc-(1-&gt;4)-Mur2Ac(oyl-L-Ala-gamma-D-Glu-L-Lys-D-Ala-D-Ala)-di-trans,octa-cis-undecaprenyl diphosphate = [GlcNAc-(1-&gt;4)-Mur2Ac(oyl-L-Ala-gamma-D-Glu-L-Lys-D-Ala-D-Ala)](n+1)-di-trans,octa-cis-undecaprenyl diphosphate + di-trans,octa-cis-undecaprenyl diphosphate + H(+)</text>
        <dbReference type="Rhea" id="RHEA:23708"/>
        <dbReference type="Rhea" id="RHEA-COMP:9602"/>
        <dbReference type="Rhea" id="RHEA-COMP:9603"/>
        <dbReference type="ChEBI" id="CHEBI:15378"/>
        <dbReference type="ChEBI" id="CHEBI:58405"/>
        <dbReference type="ChEBI" id="CHEBI:60033"/>
        <dbReference type="ChEBI" id="CHEBI:78435"/>
        <dbReference type="EC" id="2.4.99.28"/>
    </reaction>
</comment>
<dbReference type="STRING" id="1920490.GCA_001895925_01035"/>
<comment type="function">
    <text evidence="16">Peptidoglycan polymerase that is essential for cell division.</text>
</comment>
<evidence type="ECO:0000256" key="11">
    <source>
        <dbReference type="ARBA" id="ARBA00038053"/>
    </source>
</evidence>
<feature type="transmembrane region" description="Helical" evidence="18">
    <location>
        <begin position="25"/>
        <end position="44"/>
    </location>
</feature>
<evidence type="ECO:0000256" key="10">
    <source>
        <dbReference type="ARBA" id="ARBA00033270"/>
    </source>
</evidence>
<dbReference type="GO" id="GO:0015648">
    <property type="term" value="F:lipid-linked peptidoglycan transporter activity"/>
    <property type="evidence" value="ECO:0007669"/>
    <property type="project" value="TreeGrafter"/>
</dbReference>
<feature type="region of interest" description="Disordered" evidence="17">
    <location>
        <begin position="386"/>
        <end position="431"/>
    </location>
</feature>
<feature type="transmembrane region" description="Helical" evidence="18">
    <location>
        <begin position="317"/>
        <end position="338"/>
    </location>
</feature>
<dbReference type="GO" id="GO:0005886">
    <property type="term" value="C:plasma membrane"/>
    <property type="evidence" value="ECO:0007669"/>
    <property type="project" value="TreeGrafter"/>
</dbReference>
<evidence type="ECO:0000256" key="18">
    <source>
        <dbReference type="SAM" id="Phobius"/>
    </source>
</evidence>
<feature type="transmembrane region" description="Helical" evidence="18">
    <location>
        <begin position="158"/>
        <end position="191"/>
    </location>
</feature>
<dbReference type="Proteomes" id="UP000238634">
    <property type="component" value="Unassembled WGS sequence"/>
</dbReference>
<comment type="caution">
    <text evidence="19">The sequence shown here is derived from an EMBL/GenBank/DDBJ whole genome shotgun (WGS) entry which is preliminary data.</text>
</comment>
<feature type="compositionally biased region" description="Polar residues" evidence="17">
    <location>
        <begin position="392"/>
        <end position="403"/>
    </location>
</feature>
<dbReference type="AlphaFoldDB" id="A0A2T1DCK0"/>
<evidence type="ECO:0000256" key="9">
    <source>
        <dbReference type="ARBA" id="ARBA00032370"/>
    </source>
</evidence>
<dbReference type="EC" id="2.4.99.28" evidence="14"/>
<evidence type="ECO:0000256" key="8">
    <source>
        <dbReference type="ARBA" id="ARBA00023136"/>
    </source>
</evidence>
<dbReference type="InterPro" id="IPR018365">
    <property type="entry name" value="Cell_cycle_FtsW-rel_CS"/>
</dbReference>
<evidence type="ECO:0000313" key="20">
    <source>
        <dbReference type="Proteomes" id="UP000238634"/>
    </source>
</evidence>
<protein>
    <recommendedName>
        <fullName evidence="12">Probable peptidoglycan glycosyltransferase FtsW</fullName>
        <ecNumber evidence="14">2.4.99.28</ecNumber>
    </recommendedName>
    <alternativeName>
        <fullName evidence="13">Cell division protein FtsW</fullName>
    </alternativeName>
    <alternativeName>
        <fullName evidence="10">Cell wall polymerase</fullName>
    </alternativeName>
    <alternativeName>
        <fullName evidence="9">Peptidoglycan polymerase</fullName>
    </alternativeName>
</protein>
<keyword evidence="20" id="KW-1185">Reference proteome</keyword>
<comment type="subcellular location">
    <subcellularLocation>
        <location evidence="1">Membrane</location>
        <topology evidence="1">Multi-pass membrane protein</topology>
    </subcellularLocation>
</comment>
<comment type="similarity">
    <text evidence="11">Belongs to the SEDS family. FtsW subfamily.</text>
</comment>
<keyword evidence="8 18" id="KW-0472">Membrane</keyword>
<dbReference type="InterPro" id="IPR001182">
    <property type="entry name" value="FtsW/RodA"/>
</dbReference>
<reference evidence="19 20" key="2">
    <citation type="submission" date="2018-03" db="EMBL/GenBank/DDBJ databases">
        <title>The ancient ancestry and fast evolution of plastids.</title>
        <authorList>
            <person name="Moore K.R."/>
            <person name="Magnabosco C."/>
            <person name="Momper L."/>
            <person name="Gold D.A."/>
            <person name="Bosak T."/>
            <person name="Fournier G.P."/>
        </authorList>
    </citation>
    <scope>NUCLEOTIDE SEQUENCE [LARGE SCALE GENOMIC DNA]</scope>
    <source>
        <strain evidence="19 20">ULC007</strain>
    </source>
</reference>
<keyword evidence="4 18" id="KW-0812">Transmembrane</keyword>
<feature type="transmembrane region" description="Helical" evidence="18">
    <location>
        <begin position="275"/>
        <end position="305"/>
    </location>
</feature>
<keyword evidence="3" id="KW-0808">Transferase</keyword>
<name>A0A2T1DCK0_9CYAN</name>
<evidence type="ECO:0000256" key="3">
    <source>
        <dbReference type="ARBA" id="ARBA00022679"/>
    </source>
</evidence>
<evidence type="ECO:0000313" key="19">
    <source>
        <dbReference type="EMBL" id="PSB18230.1"/>
    </source>
</evidence>
<feature type="transmembrane region" description="Helical" evidence="18">
    <location>
        <begin position="91"/>
        <end position="112"/>
    </location>
</feature>
<evidence type="ECO:0000256" key="4">
    <source>
        <dbReference type="ARBA" id="ARBA00022692"/>
    </source>
</evidence>
<evidence type="ECO:0000256" key="12">
    <source>
        <dbReference type="ARBA" id="ARBA00041185"/>
    </source>
</evidence>
<keyword evidence="2" id="KW-0328">Glycosyltransferase</keyword>
<accession>A0A2T1DCK0</accession>
<feature type="transmembrane region" description="Helical" evidence="18">
    <location>
        <begin position="350"/>
        <end position="369"/>
    </location>
</feature>
<keyword evidence="7 18" id="KW-1133">Transmembrane helix</keyword>
<reference evidence="19 20" key="1">
    <citation type="submission" date="2018-02" db="EMBL/GenBank/DDBJ databases">
        <authorList>
            <person name="Cohen D.B."/>
            <person name="Kent A.D."/>
        </authorList>
    </citation>
    <scope>NUCLEOTIDE SEQUENCE [LARGE SCALE GENOMIC DNA]</scope>
    <source>
        <strain evidence="19 20">ULC007</strain>
    </source>
</reference>
<dbReference type="PANTHER" id="PTHR30474:SF2">
    <property type="entry name" value="PEPTIDOGLYCAN GLYCOSYLTRANSFERASE FTSW-RELATED"/>
    <property type="match status" value="1"/>
</dbReference>
<keyword evidence="5" id="KW-0133">Cell shape</keyword>
<dbReference type="PROSITE" id="PS00428">
    <property type="entry name" value="FTSW_RODA_SPOVE"/>
    <property type="match status" value="1"/>
</dbReference>
<dbReference type="GO" id="GO:0009252">
    <property type="term" value="P:peptidoglycan biosynthetic process"/>
    <property type="evidence" value="ECO:0007669"/>
    <property type="project" value="UniProtKB-KW"/>
</dbReference>
<proteinExistence type="inferred from homology"/>
<organism evidence="19 20">
    <name type="scientific">Phormidesmis priestleyi ULC007</name>
    <dbReference type="NCBI Taxonomy" id="1920490"/>
    <lineage>
        <taxon>Bacteria</taxon>
        <taxon>Bacillati</taxon>
        <taxon>Cyanobacteriota</taxon>
        <taxon>Cyanophyceae</taxon>
        <taxon>Leptolyngbyales</taxon>
        <taxon>Leptolyngbyaceae</taxon>
        <taxon>Phormidesmis</taxon>
    </lineage>
</organism>
<dbReference type="GO" id="GO:0008955">
    <property type="term" value="F:peptidoglycan glycosyltransferase activity"/>
    <property type="evidence" value="ECO:0007669"/>
    <property type="project" value="UniProtKB-EC"/>
</dbReference>
<evidence type="ECO:0000256" key="14">
    <source>
        <dbReference type="ARBA" id="ARBA00044770"/>
    </source>
</evidence>
<evidence type="ECO:0000256" key="15">
    <source>
        <dbReference type="ARBA" id="ARBA00049902"/>
    </source>
</evidence>
<evidence type="ECO:0000256" key="13">
    <source>
        <dbReference type="ARBA" id="ARBA00041418"/>
    </source>
</evidence>
<dbReference type="OrthoDB" id="9768187at2"/>